<dbReference type="InterPro" id="IPR043131">
    <property type="entry name" value="BCAT-like_N"/>
</dbReference>
<dbReference type="eggNOG" id="COG0115">
    <property type="taxonomic scope" value="Bacteria"/>
</dbReference>
<keyword evidence="9 14" id="KW-0663">Pyridoxal phosphate</keyword>
<gene>
    <name evidence="14 15" type="primary">ilvE</name>
    <name evidence="15" type="ORF">CLPA_c39290</name>
    <name evidence="16" type="ORF">CP6013_03276</name>
</gene>
<evidence type="ECO:0000256" key="1">
    <source>
        <dbReference type="ARBA" id="ARBA00001933"/>
    </source>
</evidence>
<dbReference type="UniPathway" id="UPA00047">
    <property type="reaction ID" value="UER00058"/>
</dbReference>
<dbReference type="SUPFAM" id="SSF56752">
    <property type="entry name" value="D-aminoacid aminotransferase-like PLP-dependent enzymes"/>
    <property type="match status" value="1"/>
</dbReference>
<dbReference type="KEGG" id="cpae:CPAST_c39290"/>
<keyword evidence="10 14" id="KW-0100">Branched-chain amino acid biosynthesis</keyword>
<comment type="pathway">
    <text evidence="4 14">Amino-acid biosynthesis; L-leucine biosynthesis; L-leucine from 3-methyl-2-oxobutanoate: step 4/4.</text>
</comment>
<evidence type="ECO:0000256" key="4">
    <source>
        <dbReference type="ARBA" id="ARBA00005072"/>
    </source>
</evidence>
<dbReference type="InterPro" id="IPR050571">
    <property type="entry name" value="Class-IV_PLP-Dep_Aminotrnsfr"/>
</dbReference>
<keyword evidence="7 14" id="KW-0028">Amino-acid biosynthesis</keyword>
<dbReference type="GO" id="GO:0004084">
    <property type="term" value="F:branched-chain-amino-acid transaminase activity"/>
    <property type="evidence" value="ECO:0007669"/>
    <property type="project" value="UniProtKB-EC"/>
</dbReference>
<dbReference type="GO" id="GO:0009097">
    <property type="term" value="P:isoleucine biosynthetic process"/>
    <property type="evidence" value="ECO:0007669"/>
    <property type="project" value="UniProtKB-UniPathway"/>
</dbReference>
<evidence type="ECO:0000256" key="8">
    <source>
        <dbReference type="ARBA" id="ARBA00022679"/>
    </source>
</evidence>
<dbReference type="Pfam" id="PF01063">
    <property type="entry name" value="Aminotran_4"/>
    <property type="match status" value="1"/>
</dbReference>
<evidence type="ECO:0000256" key="3">
    <source>
        <dbReference type="ARBA" id="ARBA00004931"/>
    </source>
</evidence>
<protein>
    <recommendedName>
        <fullName evidence="14">Branched-chain-amino-acid aminotransferase</fullName>
        <shortName evidence="14">BCAT</shortName>
        <ecNumber evidence="14">2.6.1.42</ecNumber>
    </recommendedName>
</protein>
<dbReference type="RefSeq" id="WP_003445155.1">
    <property type="nucleotide sequence ID" value="NZ_ANZB01000006.1"/>
</dbReference>
<keyword evidence="8 14" id="KW-0808">Transferase</keyword>
<dbReference type="KEGG" id="cpat:CLPA_c39290"/>
<evidence type="ECO:0000256" key="10">
    <source>
        <dbReference type="ARBA" id="ARBA00023304"/>
    </source>
</evidence>
<comment type="catalytic activity">
    <reaction evidence="12 14">
        <text>L-isoleucine + 2-oxoglutarate = (S)-3-methyl-2-oxopentanoate + L-glutamate</text>
        <dbReference type="Rhea" id="RHEA:24801"/>
        <dbReference type="ChEBI" id="CHEBI:16810"/>
        <dbReference type="ChEBI" id="CHEBI:29985"/>
        <dbReference type="ChEBI" id="CHEBI:35146"/>
        <dbReference type="ChEBI" id="CHEBI:58045"/>
        <dbReference type="EC" id="2.6.1.42"/>
    </reaction>
</comment>
<dbReference type="NCBIfam" id="TIGR01122">
    <property type="entry name" value="ilvE_I"/>
    <property type="match status" value="1"/>
</dbReference>
<dbReference type="NCBIfam" id="NF005146">
    <property type="entry name" value="PRK06606.1"/>
    <property type="match status" value="1"/>
</dbReference>
<dbReference type="GO" id="GO:0009099">
    <property type="term" value="P:L-valine biosynthetic process"/>
    <property type="evidence" value="ECO:0007669"/>
    <property type="project" value="UniProtKB-UniPathway"/>
</dbReference>
<dbReference type="AlphaFoldDB" id="A0A0H3J9F3"/>
<sequence>MNNSYVVYNGKIVPENEVNISIRCKAFNYGLGCFEGIRAYWIEEDRQLYAFRLKEHYQRFLQSCKTLNIKLPYSVDELCSLTVDLLKKNNFKSTTYIRPIAYKGGEDIGPTLMDEDDRFVIYCQPLGSYTGKEELKVAITSWQRLEDNMLPPRTKATAAYLNSALASLEVKQNGFDEAIFLTSNGNICEGPGENLFIFKKGKLITPPPSDNILEGITRDTVMELAKNELNLEVVERSITRTELYASEEVFFSGTAMEVTPVIEIDRRVIGDGKAGDISKKIKELFFEITSGKNPKYSKYCTPVY</sequence>
<dbReference type="EMBL" id="CP009268">
    <property type="protein sequence ID" value="AJA53955.1"/>
    <property type="molecule type" value="Genomic_DNA"/>
</dbReference>
<dbReference type="PANTHER" id="PTHR42743">
    <property type="entry name" value="AMINO-ACID AMINOTRANSFERASE"/>
    <property type="match status" value="1"/>
</dbReference>
<dbReference type="InterPro" id="IPR033939">
    <property type="entry name" value="BCAT_family"/>
</dbReference>
<dbReference type="Gene3D" id="3.20.10.10">
    <property type="entry name" value="D-amino Acid Aminotransferase, subunit A, domain 2"/>
    <property type="match status" value="1"/>
</dbReference>
<evidence type="ECO:0000313" key="18">
    <source>
        <dbReference type="Proteomes" id="UP000030905"/>
    </source>
</evidence>
<reference evidence="16" key="2">
    <citation type="submission" date="2015-10" db="EMBL/GenBank/DDBJ databases">
        <title>Improved Draft Genome Sequence of Clostridium pasteurianum Strain ATCC 6013 (DSM 525) Using a Hybrid Next-Generation Sequencing Approach.</title>
        <authorList>
            <person name="Pyne M.E."/>
            <person name="Utturkar S.M."/>
            <person name="Brown S.D."/>
            <person name="Moo-Young M."/>
            <person name="Chung D.A."/>
            <person name="Chou P.C."/>
        </authorList>
    </citation>
    <scope>NUCLEOTIDE SEQUENCE</scope>
    <source>
        <strain evidence="16">ATCC 6013</strain>
    </source>
</reference>
<dbReference type="GO" id="GO:0009098">
    <property type="term" value="P:L-leucine biosynthetic process"/>
    <property type="evidence" value="ECO:0007669"/>
    <property type="project" value="UniProtKB-UniPathway"/>
</dbReference>
<comment type="catalytic activity">
    <reaction evidence="11 14">
        <text>L-valine + 2-oxoglutarate = 3-methyl-2-oxobutanoate + L-glutamate</text>
        <dbReference type="Rhea" id="RHEA:24813"/>
        <dbReference type="ChEBI" id="CHEBI:11851"/>
        <dbReference type="ChEBI" id="CHEBI:16810"/>
        <dbReference type="ChEBI" id="CHEBI:29985"/>
        <dbReference type="ChEBI" id="CHEBI:57762"/>
        <dbReference type="EC" id="2.6.1.42"/>
    </reaction>
</comment>
<dbReference type="GeneID" id="93076009"/>
<dbReference type="Gene3D" id="3.30.470.10">
    <property type="match status" value="1"/>
</dbReference>
<dbReference type="Proteomes" id="UP000028042">
    <property type="component" value="Unassembled WGS sequence"/>
</dbReference>
<evidence type="ECO:0000256" key="9">
    <source>
        <dbReference type="ARBA" id="ARBA00022898"/>
    </source>
</evidence>
<comment type="pathway">
    <text evidence="2 14">Amino-acid biosynthesis; L-isoleucine biosynthesis; L-isoleucine from 2-oxobutanoate: step 4/4.</text>
</comment>
<evidence type="ECO:0000256" key="14">
    <source>
        <dbReference type="RuleBase" id="RU364094"/>
    </source>
</evidence>
<keyword evidence="6 14" id="KW-0032">Aminotransferase</keyword>
<evidence type="ECO:0000256" key="2">
    <source>
        <dbReference type="ARBA" id="ARBA00004824"/>
    </source>
</evidence>
<dbReference type="InterPro" id="IPR005785">
    <property type="entry name" value="B_amino_transI"/>
</dbReference>
<dbReference type="InterPro" id="IPR001544">
    <property type="entry name" value="Aminotrans_IV"/>
</dbReference>
<dbReference type="InterPro" id="IPR043132">
    <property type="entry name" value="BCAT-like_C"/>
</dbReference>
<comment type="cofactor">
    <cofactor evidence="1 14">
        <name>pyridoxal 5'-phosphate</name>
        <dbReference type="ChEBI" id="CHEBI:597326"/>
    </cofactor>
</comment>
<dbReference type="EMBL" id="JPGY02000001">
    <property type="protein sequence ID" value="KRU14020.1"/>
    <property type="molecule type" value="Genomic_DNA"/>
</dbReference>
<accession>A0A0H3J9F3</accession>
<dbReference type="Proteomes" id="UP000030905">
    <property type="component" value="Chromosome"/>
</dbReference>
<evidence type="ECO:0000256" key="13">
    <source>
        <dbReference type="ARBA" id="ARBA00049229"/>
    </source>
</evidence>
<evidence type="ECO:0000313" key="15">
    <source>
        <dbReference type="EMBL" id="AJA53955.1"/>
    </source>
</evidence>
<proteinExistence type="inferred from homology"/>
<dbReference type="PATRIC" id="fig|1262449.3.peg.2195"/>
<organism evidence="15 18">
    <name type="scientific">Clostridium pasteurianum DSM 525 = ATCC 6013</name>
    <dbReference type="NCBI Taxonomy" id="1262449"/>
    <lineage>
        <taxon>Bacteria</taxon>
        <taxon>Bacillati</taxon>
        <taxon>Bacillota</taxon>
        <taxon>Clostridia</taxon>
        <taxon>Eubacteriales</taxon>
        <taxon>Clostridiaceae</taxon>
        <taxon>Clostridium</taxon>
    </lineage>
</organism>
<evidence type="ECO:0000256" key="11">
    <source>
        <dbReference type="ARBA" id="ARBA00048212"/>
    </source>
</evidence>
<keyword evidence="18" id="KW-1185">Reference proteome</keyword>
<dbReference type="EC" id="2.6.1.42" evidence="14"/>
<dbReference type="UniPathway" id="UPA00049">
    <property type="reaction ID" value="UER00062"/>
</dbReference>
<reference evidence="16 17" key="3">
    <citation type="journal article" name="Genome Announc.">
        <title>Improved Draft Genome Sequence of Clostridium pasteurianum Strain ATCC 6013 (DSM 525) Using a Hybrid Next-Generation Sequencing Approach.</title>
        <authorList>
            <person name="Pyne M.E."/>
            <person name="Utturkar S."/>
            <person name="Brown S.D."/>
            <person name="Moo-Young M."/>
            <person name="Chung D.A."/>
            <person name="Chou C.P."/>
        </authorList>
    </citation>
    <scope>NUCLEOTIDE SEQUENCE [LARGE SCALE GENOMIC DNA]</scope>
    <source>
        <strain evidence="16 17">ATCC 6013</strain>
    </source>
</reference>
<comment type="catalytic activity">
    <reaction evidence="13 14">
        <text>L-leucine + 2-oxoglutarate = 4-methyl-2-oxopentanoate + L-glutamate</text>
        <dbReference type="Rhea" id="RHEA:18321"/>
        <dbReference type="ChEBI" id="CHEBI:16810"/>
        <dbReference type="ChEBI" id="CHEBI:17865"/>
        <dbReference type="ChEBI" id="CHEBI:29985"/>
        <dbReference type="ChEBI" id="CHEBI:57427"/>
        <dbReference type="EC" id="2.6.1.42"/>
    </reaction>
</comment>
<evidence type="ECO:0000256" key="7">
    <source>
        <dbReference type="ARBA" id="ARBA00022605"/>
    </source>
</evidence>
<evidence type="ECO:0000313" key="17">
    <source>
        <dbReference type="Proteomes" id="UP000028042"/>
    </source>
</evidence>
<comment type="similarity">
    <text evidence="5 14">Belongs to the class-IV pyridoxal-phosphate-dependent aminotransferase family.</text>
</comment>
<reference evidence="15 18" key="1">
    <citation type="journal article" date="2015" name="Genome Announc.">
        <title>Complete Genome Sequence of the Nitrogen-Fixing and Solvent-Producing Clostridium pasteurianum DSM 525.</title>
        <authorList>
            <person name="Poehlein A."/>
            <person name="Grosse-Honebrink A."/>
            <person name="Zhang Y."/>
            <person name="Minton N.P."/>
            <person name="Daniel R."/>
        </authorList>
    </citation>
    <scope>NUCLEOTIDE SEQUENCE [LARGE SCALE GENOMIC DNA]</scope>
    <source>
        <strain evidence="15">DSM 525</strain>
        <strain evidence="18">DSM 525 / ATCC 6013</strain>
    </source>
</reference>
<evidence type="ECO:0000256" key="12">
    <source>
        <dbReference type="ARBA" id="ARBA00048798"/>
    </source>
</evidence>
<dbReference type="UniPathway" id="UPA00048">
    <property type="reaction ID" value="UER00073"/>
</dbReference>
<dbReference type="CDD" id="cd01557">
    <property type="entry name" value="BCAT_beta_family"/>
    <property type="match status" value="1"/>
</dbReference>
<name>A0A0H3J9F3_CLOPA</name>
<evidence type="ECO:0000256" key="6">
    <source>
        <dbReference type="ARBA" id="ARBA00022576"/>
    </source>
</evidence>
<dbReference type="FunFam" id="3.20.10.10:FF:000002">
    <property type="entry name" value="D-alanine aminotransferase"/>
    <property type="match status" value="1"/>
</dbReference>
<comment type="function">
    <text evidence="14">Acts on leucine, isoleucine and valine.</text>
</comment>
<comment type="pathway">
    <text evidence="3 14">Amino-acid biosynthesis; L-valine biosynthesis; L-valine from pyruvate: step 4/4.</text>
</comment>
<evidence type="ECO:0000313" key="16">
    <source>
        <dbReference type="EMBL" id="KRU14020.1"/>
    </source>
</evidence>
<dbReference type="PANTHER" id="PTHR42743:SF4">
    <property type="entry name" value="BRANCHED-CHAIN-AMINO-ACID AMINOTRANSFERASE-RELATED"/>
    <property type="match status" value="1"/>
</dbReference>
<evidence type="ECO:0000256" key="5">
    <source>
        <dbReference type="ARBA" id="ARBA00009320"/>
    </source>
</evidence>
<dbReference type="InterPro" id="IPR036038">
    <property type="entry name" value="Aminotransferase-like"/>
</dbReference>